<gene>
    <name evidence="2" type="primary">LOC142176053</name>
</gene>
<evidence type="ECO:0000313" key="2">
    <source>
        <dbReference type="RefSeq" id="XP_075099211.1"/>
    </source>
</evidence>
<dbReference type="RefSeq" id="XP_075099211.1">
    <property type="nucleotide sequence ID" value="XM_075243110.1"/>
</dbReference>
<dbReference type="Proteomes" id="UP000790787">
    <property type="component" value="Chromosome 22"/>
</dbReference>
<protein>
    <submittedName>
        <fullName evidence="2">Uncharacterized protein LOC142176053</fullName>
    </submittedName>
</protein>
<name>A0AC58TPQ8_TOBAC</name>
<organism evidence="1 2">
    <name type="scientific">Nicotiana tabacum</name>
    <name type="common">Common tobacco</name>
    <dbReference type="NCBI Taxonomy" id="4097"/>
    <lineage>
        <taxon>Eukaryota</taxon>
        <taxon>Viridiplantae</taxon>
        <taxon>Streptophyta</taxon>
        <taxon>Embryophyta</taxon>
        <taxon>Tracheophyta</taxon>
        <taxon>Spermatophyta</taxon>
        <taxon>Magnoliopsida</taxon>
        <taxon>eudicotyledons</taxon>
        <taxon>Gunneridae</taxon>
        <taxon>Pentapetalae</taxon>
        <taxon>asterids</taxon>
        <taxon>lamiids</taxon>
        <taxon>Solanales</taxon>
        <taxon>Solanaceae</taxon>
        <taxon>Nicotianoideae</taxon>
        <taxon>Nicotianeae</taxon>
        <taxon>Nicotiana</taxon>
    </lineage>
</organism>
<reference evidence="1" key="1">
    <citation type="journal article" date="2014" name="Nat. Commun.">
        <title>The tobacco genome sequence and its comparison with those of tomato and potato.</title>
        <authorList>
            <person name="Sierro N."/>
            <person name="Battey J.N."/>
            <person name="Ouadi S."/>
            <person name="Bakaher N."/>
            <person name="Bovet L."/>
            <person name="Willig A."/>
            <person name="Goepfert S."/>
            <person name="Peitsch M.C."/>
            <person name="Ivanov N.V."/>
        </authorList>
    </citation>
    <scope>NUCLEOTIDE SEQUENCE [LARGE SCALE GENOMIC DNA]</scope>
</reference>
<reference evidence="2" key="2">
    <citation type="submission" date="2025-08" db="UniProtKB">
        <authorList>
            <consortium name="RefSeq"/>
        </authorList>
    </citation>
    <scope>IDENTIFICATION</scope>
    <source>
        <tissue evidence="2">Leaf</tissue>
    </source>
</reference>
<sequence length="206" mass="23449">MLFTKPGNLISLRKNPFKIHKIKIGIKWDKPPPGTVKLNIDGAYSQNTMTTGLGGVFRNNNGNWIIGFHKLGHATSSTHAELMALHEGLRIAREMNFLKMKIETDPTEIIKLLYEDNQYLSNIILECRLLMHQLKLPTLRHNLREGNEVAHLLAKEVVKNFSPTKYFYHACPPFFVEPELNKNKRGICNSAKFLPITICNCPATLD</sequence>
<accession>A0AC58TPQ8</accession>
<evidence type="ECO:0000313" key="1">
    <source>
        <dbReference type="Proteomes" id="UP000790787"/>
    </source>
</evidence>
<proteinExistence type="predicted"/>
<keyword evidence="1" id="KW-1185">Reference proteome</keyword>